<name>A0A183GLA8_HELPZ</name>
<proteinExistence type="predicted"/>
<protein>
    <submittedName>
        <fullName evidence="3">NADAR domain-containing protein</fullName>
    </submittedName>
</protein>
<dbReference type="AlphaFoldDB" id="A0A183GLA8"/>
<accession>A0A3P8D6I5</accession>
<organism evidence="2 3">
    <name type="scientific">Heligmosomoides polygyrus</name>
    <name type="common">Parasitic roundworm</name>
    <dbReference type="NCBI Taxonomy" id="6339"/>
    <lineage>
        <taxon>Eukaryota</taxon>
        <taxon>Metazoa</taxon>
        <taxon>Ecdysozoa</taxon>
        <taxon>Nematoda</taxon>
        <taxon>Chromadorea</taxon>
        <taxon>Rhabditida</taxon>
        <taxon>Rhabditina</taxon>
        <taxon>Rhabditomorpha</taxon>
        <taxon>Strongyloidea</taxon>
        <taxon>Heligmosomidae</taxon>
        <taxon>Heligmosomoides</taxon>
    </lineage>
</organism>
<keyword evidence="2" id="KW-1185">Reference proteome</keyword>
<evidence type="ECO:0000313" key="3">
    <source>
        <dbReference type="WBParaSite" id="HPBE_0002347801-mRNA-1"/>
    </source>
</evidence>
<sequence>MYEGSKAAVRTPHEMTKMTDVIFVIPCGAFTAGVHQGSASNPFLFVLTLDGMDRVRNVDVRAVVKTAPIQLKMREQHLRWQAPGKRPRGAPKERWKDVIKRDLAEVGATVDDALDKMRWLADQLRLRKFRNGDFCLEGQPGSGNRVAVNWERLLEVVQKDPQRCACELSEELERNLSTMAQHLRDLG</sequence>
<reference evidence="3" key="2">
    <citation type="submission" date="2019-09" db="UniProtKB">
        <authorList>
            <consortium name="WormBaseParasite"/>
        </authorList>
    </citation>
    <scope>IDENTIFICATION</scope>
</reference>
<reference evidence="1 2" key="1">
    <citation type="submission" date="2018-11" db="EMBL/GenBank/DDBJ databases">
        <authorList>
            <consortium name="Pathogen Informatics"/>
        </authorList>
    </citation>
    <scope>NUCLEOTIDE SEQUENCE [LARGE SCALE GENOMIC DNA]</scope>
</reference>
<dbReference type="OrthoDB" id="410104at2759"/>
<accession>A0A183GLA8</accession>
<dbReference type="EMBL" id="UZAH01035105">
    <property type="protein sequence ID" value="VDP39030.1"/>
    <property type="molecule type" value="Genomic_DNA"/>
</dbReference>
<dbReference type="WBParaSite" id="HPBE_0002347801-mRNA-1">
    <property type="protein sequence ID" value="HPBE_0002347801-mRNA-1"/>
    <property type="gene ID" value="HPBE_0002347801"/>
</dbReference>
<evidence type="ECO:0000313" key="2">
    <source>
        <dbReference type="Proteomes" id="UP000050761"/>
    </source>
</evidence>
<evidence type="ECO:0000313" key="1">
    <source>
        <dbReference type="EMBL" id="VDP39030.1"/>
    </source>
</evidence>
<gene>
    <name evidence="1" type="ORF">HPBE_LOCUS23477</name>
</gene>
<dbReference type="Proteomes" id="UP000050761">
    <property type="component" value="Unassembled WGS sequence"/>
</dbReference>